<accession>A0A552IPT3</accession>
<sequence length="352" mass="39952">MTPTEIQEVNEHLRAVAAILFRNTPEEKRQDFESIERTLREQILTQVGPTIGKFFFEAATGTTAGRVRQVISCLGKVEITERQAEKLELKKNSRLSPLLEKCCLRLVANESFENAEKDIEIMTGMKVSHSSQQRLVQRYEFAETEAKKTVDTLSIDGGKVRLRTDLGEPSEWRDYKAIMLHGQVCAGFFQANQELIDWTNSQPLAEVITCLGDGHDGIWNIIAKIGNSESKREVLDWYHLKENLYKIGGSNARLKQVENYLWSGKVELALAKFEGLEGKEVKNFSAYLNKHRQRIPNYKLSQELGICIGSGGVESTIKRIGLRMKISGAQWKAENVPQYLKLRCAYLNQEIA</sequence>
<name>A0A552IPT3_9CHRO</name>
<protein>
    <submittedName>
        <fullName evidence="1">ISKra4 family transposase</fullName>
    </submittedName>
</protein>
<proteinExistence type="predicted"/>
<organism evidence="1 2">
    <name type="scientific">Microcystis novacekii Mn_MB_F_20050700_S1D</name>
    <dbReference type="NCBI Taxonomy" id="2486266"/>
    <lineage>
        <taxon>Bacteria</taxon>
        <taxon>Bacillati</taxon>
        <taxon>Cyanobacteriota</taxon>
        <taxon>Cyanophyceae</taxon>
        <taxon>Oscillatoriophycideae</taxon>
        <taxon>Chroococcales</taxon>
        <taxon>Microcystaceae</taxon>
        <taxon>Microcystis</taxon>
    </lineage>
</organism>
<evidence type="ECO:0000313" key="1">
    <source>
        <dbReference type="EMBL" id="TRU85432.1"/>
    </source>
</evidence>
<dbReference type="Proteomes" id="UP000319191">
    <property type="component" value="Unassembled WGS sequence"/>
</dbReference>
<dbReference type="AlphaFoldDB" id="A0A552IPT3"/>
<reference evidence="1 2" key="1">
    <citation type="submission" date="2019-01" db="EMBL/GenBank/DDBJ databases">
        <title>Coherence of Microcystis species and biogeography revealed through population genomics.</title>
        <authorList>
            <person name="Perez-Carrascal O.M."/>
            <person name="Terrat Y."/>
            <person name="Giani A."/>
            <person name="Fortin N."/>
            <person name="Tromas N."/>
            <person name="Shapiro B.J."/>
        </authorList>
    </citation>
    <scope>NUCLEOTIDE SEQUENCE [LARGE SCALE GENOMIC DNA]</scope>
    <source>
        <strain evidence="1">Mn_MB_F_20050700_S1D</strain>
    </source>
</reference>
<evidence type="ECO:0000313" key="2">
    <source>
        <dbReference type="Proteomes" id="UP000319191"/>
    </source>
</evidence>
<dbReference type="NCBIfam" id="NF033572">
    <property type="entry name" value="transpos_ISKra4"/>
    <property type="match status" value="1"/>
</dbReference>
<dbReference type="EMBL" id="SFAV01000222">
    <property type="protein sequence ID" value="TRU85432.1"/>
    <property type="molecule type" value="Genomic_DNA"/>
</dbReference>
<gene>
    <name evidence="1" type="ORF">EWV54_16195</name>
</gene>
<comment type="caution">
    <text evidence="1">The sequence shown here is derived from an EMBL/GenBank/DDBJ whole genome shotgun (WGS) entry which is preliminary data.</text>
</comment>